<accession>A0A2P2PZF7</accession>
<protein>
    <submittedName>
        <fullName evidence="1">Uncharacterized protein</fullName>
    </submittedName>
</protein>
<organism evidence="1">
    <name type="scientific">Rhizophora mucronata</name>
    <name type="common">Asiatic mangrove</name>
    <dbReference type="NCBI Taxonomy" id="61149"/>
    <lineage>
        <taxon>Eukaryota</taxon>
        <taxon>Viridiplantae</taxon>
        <taxon>Streptophyta</taxon>
        <taxon>Embryophyta</taxon>
        <taxon>Tracheophyta</taxon>
        <taxon>Spermatophyta</taxon>
        <taxon>Magnoliopsida</taxon>
        <taxon>eudicotyledons</taxon>
        <taxon>Gunneridae</taxon>
        <taxon>Pentapetalae</taxon>
        <taxon>rosids</taxon>
        <taxon>fabids</taxon>
        <taxon>Malpighiales</taxon>
        <taxon>Rhizophoraceae</taxon>
        <taxon>Rhizophora</taxon>
    </lineage>
</organism>
<proteinExistence type="predicted"/>
<sequence length="12" mass="1520">MYLIIIIICFMF</sequence>
<name>A0A2P2PZF7_RHIMU</name>
<evidence type="ECO:0000313" key="1">
    <source>
        <dbReference type="EMBL" id="MBX60121.1"/>
    </source>
</evidence>
<dbReference type="EMBL" id="GGEC01079637">
    <property type="protein sequence ID" value="MBX60121.1"/>
    <property type="molecule type" value="Transcribed_RNA"/>
</dbReference>
<reference evidence="1" key="1">
    <citation type="submission" date="2018-02" db="EMBL/GenBank/DDBJ databases">
        <title>Rhizophora mucronata_Transcriptome.</title>
        <authorList>
            <person name="Meera S.P."/>
            <person name="Sreeshan A."/>
            <person name="Augustine A."/>
        </authorList>
    </citation>
    <scope>NUCLEOTIDE SEQUENCE</scope>
    <source>
        <tissue evidence="1">Leaf</tissue>
    </source>
</reference>